<evidence type="ECO:0000313" key="4">
    <source>
        <dbReference type="Proteomes" id="UP000326384"/>
    </source>
</evidence>
<sequence>MKNIFFLIFFTLLSISCHSQNSKDYNFGFESKTGNNLLSDGWFSWGNNKVKIESTQSSSGKKSVSLQSDTADRTGGMAYILMNSYRGKEVTLEGYIKTENVENSAGLFITFEDQQEIQIESKNIKTENLNGTADWKKYTVTAIIPENSNKIMMGGFLKGKGKALFDQFKLYIDGKNIEELSPQDLSQSPDEFFLDSQFRINNLNKQQIDNLYQLGKTWGYLKYHSPENSKGNLNWDYELFRFLPNINSKNFDYLLYSWCKSFSTALKTDIKENYYIDWVPNEGNPIFKNEESYLRMKWNDDGMKLLALFRYWNSINYFFPYKDLIGKNWNLVLKDYIPKIVHTDDELSYKLVLLELTKEINDTHAGIYDFGSVIDEFYGINEAPLKTRFIGDQLVITDISKQNTASGFAVGDMITEIHHKKVNDLLIEKAKYIPASNKAALLRDISSIILKTNENDIVITIQQNNGKLSEISLKTIPGQDLILEKSIPTHKELDHNIGYIYPAVITKEEIHTVMKKFMNKKGIIIDLRCYPKEFSTSILSDYFFPTSKEFAQFKTTSLQHPGKFEVSGNAKIGKTNSNYYKGKVAILVDETTQSASEFIVMALRTAPQSVVIGSQTAGADGDVSKILLPGGVSTSISGLGVYYPNGKGTQRTGISIDIQVKHTLQSIRNGEDPLIEKAIEFINQ</sequence>
<dbReference type="Pfam" id="PF03572">
    <property type="entry name" value="Peptidase_S41"/>
    <property type="match status" value="1"/>
</dbReference>
<name>A0A5N4BMZ3_9FLAO</name>
<dbReference type="InterPro" id="IPR029045">
    <property type="entry name" value="ClpP/crotonase-like_dom_sf"/>
</dbReference>
<proteinExistence type="predicted"/>
<evidence type="ECO:0000256" key="1">
    <source>
        <dbReference type="SAM" id="SignalP"/>
    </source>
</evidence>
<dbReference type="Gene3D" id="3.90.226.10">
    <property type="entry name" value="2-enoyl-CoA Hydratase, Chain A, domain 1"/>
    <property type="match status" value="1"/>
</dbReference>
<reference evidence="3 4" key="1">
    <citation type="journal article" date="2019" name="Stand. Genomic Sci.">
        <title>Draft Whole-Genome Sequence of a Novel Chryseobacterium viscerum Strain Isolated from Fresh Water at Dripping Springs, New Mexico.</title>
        <authorList>
            <person name="Kyndt J.A."/>
            <person name="Moore T.C."/>
        </authorList>
    </citation>
    <scope>NUCLEOTIDE SEQUENCE [LARGE SCALE GENOMIC DNA]</scope>
    <source>
        <strain evidence="3 4">DPS</strain>
    </source>
</reference>
<dbReference type="EMBL" id="VTPV01000009">
    <property type="protein sequence ID" value="KAB1229797.1"/>
    <property type="molecule type" value="Genomic_DNA"/>
</dbReference>
<keyword evidence="4" id="KW-1185">Reference proteome</keyword>
<dbReference type="Gene3D" id="2.30.42.10">
    <property type="match status" value="1"/>
</dbReference>
<dbReference type="Gene3D" id="3.30.750.44">
    <property type="match status" value="1"/>
</dbReference>
<protein>
    <submittedName>
        <fullName evidence="3">Peptidase S41</fullName>
    </submittedName>
</protein>
<dbReference type="InterPro" id="IPR005151">
    <property type="entry name" value="Tail-specific_protease"/>
</dbReference>
<comment type="caution">
    <text evidence="3">The sequence shown here is derived from an EMBL/GenBank/DDBJ whole genome shotgun (WGS) entry which is preliminary data.</text>
</comment>
<dbReference type="SMART" id="SM00245">
    <property type="entry name" value="TSPc"/>
    <property type="match status" value="1"/>
</dbReference>
<keyword evidence="1" id="KW-0732">Signal</keyword>
<dbReference type="InterPro" id="IPR036034">
    <property type="entry name" value="PDZ_sf"/>
</dbReference>
<feature type="signal peptide" evidence="1">
    <location>
        <begin position="1"/>
        <end position="19"/>
    </location>
</feature>
<feature type="domain" description="Tail specific protease" evidence="2">
    <location>
        <begin position="454"/>
        <end position="661"/>
    </location>
</feature>
<gene>
    <name evidence="3" type="ORF">F8D52_16120</name>
</gene>
<evidence type="ECO:0000313" key="3">
    <source>
        <dbReference type="EMBL" id="KAB1229797.1"/>
    </source>
</evidence>
<dbReference type="RefSeq" id="WP_152290614.1">
    <property type="nucleotide sequence ID" value="NZ_VTPV01000009.1"/>
</dbReference>
<dbReference type="CDD" id="cd07562">
    <property type="entry name" value="Peptidase_S41_TRI"/>
    <property type="match status" value="1"/>
</dbReference>
<organism evidence="3 4">
    <name type="scientific">Chryseobacterium viscerum</name>
    <dbReference type="NCBI Taxonomy" id="1037377"/>
    <lineage>
        <taxon>Bacteria</taxon>
        <taxon>Pseudomonadati</taxon>
        <taxon>Bacteroidota</taxon>
        <taxon>Flavobacteriia</taxon>
        <taxon>Flavobacteriales</taxon>
        <taxon>Weeksellaceae</taxon>
        <taxon>Chryseobacterium group</taxon>
        <taxon>Chryseobacterium</taxon>
    </lineage>
</organism>
<evidence type="ECO:0000259" key="2">
    <source>
        <dbReference type="SMART" id="SM00245"/>
    </source>
</evidence>
<dbReference type="SUPFAM" id="SSF52096">
    <property type="entry name" value="ClpP/crotonase"/>
    <property type="match status" value="1"/>
</dbReference>
<dbReference type="PROSITE" id="PS51257">
    <property type="entry name" value="PROKAR_LIPOPROTEIN"/>
    <property type="match status" value="1"/>
</dbReference>
<feature type="chain" id="PRO_5045585867" evidence="1">
    <location>
        <begin position="20"/>
        <end position="684"/>
    </location>
</feature>
<accession>A0A5N4BMZ3</accession>
<dbReference type="Gene3D" id="2.60.120.260">
    <property type="entry name" value="Galactose-binding domain-like"/>
    <property type="match status" value="1"/>
</dbReference>
<dbReference type="Proteomes" id="UP000326384">
    <property type="component" value="Unassembled WGS sequence"/>
</dbReference>